<dbReference type="AlphaFoldDB" id="A0A1D3UMG0"/>
<evidence type="ECO:0000313" key="2">
    <source>
        <dbReference type="Proteomes" id="UP000182057"/>
    </source>
</evidence>
<dbReference type="Proteomes" id="UP000182057">
    <property type="component" value="Unassembled WGS sequence"/>
</dbReference>
<accession>A0A1D3UMG0</accession>
<proteinExistence type="predicted"/>
<name>A0A1D3UMG0_TANFO</name>
<protein>
    <submittedName>
        <fullName evidence="1">Uncharacterized protein</fullName>
    </submittedName>
</protein>
<sequence length="88" mass="9941">MIIPCIIECHIGIFPFTGNMGGNRFRSNHQTRIGEFLSWASVDTDRKCRIAICTEYQKDIILTNSSIRLIKTDLLLTDGIHGRDNCAT</sequence>
<dbReference type="EMBL" id="FMMM01000052">
    <property type="protein sequence ID" value="SCQ21396.1"/>
    <property type="molecule type" value="Genomic_DNA"/>
</dbReference>
<evidence type="ECO:0000313" key="1">
    <source>
        <dbReference type="EMBL" id="SCQ21396.1"/>
    </source>
</evidence>
<gene>
    <name evidence="1" type="ORF">TFUB20_01352</name>
</gene>
<organism evidence="1 2">
    <name type="scientific">Tannerella forsythia</name>
    <name type="common">Bacteroides forsythus</name>
    <dbReference type="NCBI Taxonomy" id="28112"/>
    <lineage>
        <taxon>Bacteria</taxon>
        <taxon>Pseudomonadati</taxon>
        <taxon>Bacteroidota</taxon>
        <taxon>Bacteroidia</taxon>
        <taxon>Bacteroidales</taxon>
        <taxon>Tannerellaceae</taxon>
        <taxon>Tannerella</taxon>
    </lineage>
</organism>
<reference evidence="1 2" key="1">
    <citation type="submission" date="2016-09" db="EMBL/GenBank/DDBJ databases">
        <authorList>
            <person name="Capua I."/>
            <person name="De Benedictis P."/>
            <person name="Joannis T."/>
            <person name="Lombin L.H."/>
            <person name="Cattoli G."/>
        </authorList>
    </citation>
    <scope>NUCLEOTIDE SEQUENCE [LARGE SCALE GENOMIC DNA]</scope>
    <source>
        <strain evidence="1 2">UB20</strain>
    </source>
</reference>